<dbReference type="InterPro" id="IPR015424">
    <property type="entry name" value="PyrdxlP-dep_Trfase"/>
</dbReference>
<gene>
    <name evidence="1" type="ORF">S01H4_49369</name>
</gene>
<dbReference type="SUPFAM" id="SSF53383">
    <property type="entry name" value="PLP-dependent transferases"/>
    <property type="match status" value="1"/>
</dbReference>
<reference evidence="1" key="1">
    <citation type="journal article" date="2014" name="Front. Microbiol.">
        <title>High frequency of phylogenetically diverse reductive dehalogenase-homologous genes in deep subseafloor sedimentary metagenomes.</title>
        <authorList>
            <person name="Kawai M."/>
            <person name="Futagami T."/>
            <person name="Toyoda A."/>
            <person name="Takaki Y."/>
            <person name="Nishi S."/>
            <person name="Hori S."/>
            <person name="Arai W."/>
            <person name="Tsubouchi T."/>
            <person name="Morono Y."/>
            <person name="Uchiyama I."/>
            <person name="Ito T."/>
            <person name="Fujiyama A."/>
            <person name="Inagaki F."/>
            <person name="Takami H."/>
        </authorList>
    </citation>
    <scope>NUCLEOTIDE SEQUENCE</scope>
    <source>
        <strain evidence="1">Expedition CK06-06</strain>
    </source>
</reference>
<dbReference type="InterPro" id="IPR015422">
    <property type="entry name" value="PyrdxlP-dep_Trfase_small"/>
</dbReference>
<dbReference type="InterPro" id="IPR015421">
    <property type="entry name" value="PyrdxlP-dep_Trfase_major"/>
</dbReference>
<name>X1CS57_9ZZZZ</name>
<dbReference type="AlphaFoldDB" id="X1CS57"/>
<organism evidence="1">
    <name type="scientific">marine sediment metagenome</name>
    <dbReference type="NCBI Taxonomy" id="412755"/>
    <lineage>
        <taxon>unclassified sequences</taxon>
        <taxon>metagenomes</taxon>
        <taxon>ecological metagenomes</taxon>
    </lineage>
</organism>
<accession>X1CS57</accession>
<comment type="caution">
    <text evidence="1">The sequence shown here is derived from an EMBL/GenBank/DDBJ whole genome shotgun (WGS) entry which is preliminary data.</text>
</comment>
<feature type="non-terminal residue" evidence="1">
    <location>
        <position position="167"/>
    </location>
</feature>
<dbReference type="Gene3D" id="3.90.1150.10">
    <property type="entry name" value="Aspartate Aminotransferase, domain 1"/>
    <property type="match status" value="1"/>
</dbReference>
<evidence type="ECO:0000313" key="1">
    <source>
        <dbReference type="EMBL" id="GAG98928.1"/>
    </source>
</evidence>
<dbReference type="Gene3D" id="3.40.640.10">
    <property type="entry name" value="Type I PLP-dependent aspartate aminotransferase-like (Major domain)"/>
    <property type="match status" value="1"/>
</dbReference>
<protein>
    <submittedName>
        <fullName evidence="1">Uncharacterized protein</fullName>
    </submittedName>
</protein>
<proteinExistence type="predicted"/>
<dbReference type="EMBL" id="BART01027922">
    <property type="protein sequence ID" value="GAG98928.1"/>
    <property type="molecule type" value="Genomic_DNA"/>
</dbReference>
<sequence length="167" mass="18189">MQLIRGEGCYFVEEEKGLVLDFTSGGIFTNILGNGTGILYAKGAEPMVSCYGHHYKNPTTERYIDMLKEWTGFESVALFTTGSEATEAFWRACRVYSGKMGIWGGLVDPDTVGDEKTRSDAMHGVTLGAMIMAGKMTWPELGIGPEMGASRFGLAPEMTGGMIMEPY</sequence>